<dbReference type="PANTHER" id="PTHR10443:SF12">
    <property type="entry name" value="DIPEPTIDASE"/>
    <property type="match status" value="1"/>
</dbReference>
<protein>
    <submittedName>
        <fullName evidence="1">Multidrug resistance protein B</fullName>
    </submittedName>
</protein>
<dbReference type="Gene3D" id="3.20.20.140">
    <property type="entry name" value="Metal-dependent hydrolases"/>
    <property type="match status" value="1"/>
</dbReference>
<dbReference type="Proteomes" id="UP000008555">
    <property type="component" value="Chromosome"/>
</dbReference>
<dbReference type="SUPFAM" id="SSF51556">
    <property type="entry name" value="Metallo-dependent hydrolases"/>
    <property type="match status" value="1"/>
</dbReference>
<dbReference type="InterPro" id="IPR032466">
    <property type="entry name" value="Metal_Hydrolase"/>
</dbReference>
<dbReference type="HOGENOM" id="CLU_031404_2_0_6"/>
<dbReference type="KEGG" id="cbd:CBUD_0814"/>
<dbReference type="GO" id="GO:0070573">
    <property type="term" value="F:metallodipeptidase activity"/>
    <property type="evidence" value="ECO:0007669"/>
    <property type="project" value="InterPro"/>
</dbReference>
<dbReference type="EMBL" id="CP000733">
    <property type="protein sequence ID" value="ABS77858.1"/>
    <property type="molecule type" value="Genomic_DNA"/>
</dbReference>
<dbReference type="PANTHER" id="PTHR10443">
    <property type="entry name" value="MICROSOMAL DIPEPTIDASE"/>
    <property type="match status" value="1"/>
</dbReference>
<evidence type="ECO:0000313" key="2">
    <source>
        <dbReference type="Proteomes" id="UP000008555"/>
    </source>
</evidence>
<organism evidence="1 2">
    <name type="scientific">Coxiella burnetii (strain Dugway 5J108-111)</name>
    <dbReference type="NCBI Taxonomy" id="434922"/>
    <lineage>
        <taxon>Bacteria</taxon>
        <taxon>Pseudomonadati</taxon>
        <taxon>Pseudomonadota</taxon>
        <taxon>Gammaproteobacteria</taxon>
        <taxon>Legionellales</taxon>
        <taxon>Coxiellaceae</taxon>
        <taxon>Coxiella</taxon>
    </lineage>
</organism>
<dbReference type="InterPro" id="IPR008257">
    <property type="entry name" value="Pept_M19"/>
</dbReference>
<accession>A9KDY1</accession>
<reference evidence="1 2" key="1">
    <citation type="journal article" date="2009" name="Infect. Immun.">
        <title>Comparative genomics reveal extensive transposon-mediated genomic plasticity and diversity among potential effector proteins within the genus Coxiella.</title>
        <authorList>
            <person name="Beare P.A."/>
            <person name="Unsworth N."/>
            <person name="Andoh M."/>
            <person name="Voth D.E."/>
            <person name="Omsland A."/>
            <person name="Gilk S.D."/>
            <person name="Williams K.P."/>
            <person name="Sobral B.W."/>
            <person name="Kupko J.J.III."/>
            <person name="Porcella S.F."/>
            <person name="Samuel J.E."/>
            <person name="Heinzen R.A."/>
        </authorList>
    </citation>
    <scope>NUCLEOTIDE SEQUENCE [LARGE SCALE GENOMIC DNA]</scope>
    <source>
        <strain evidence="1 2">Dugway 5J108-111</strain>
    </source>
</reference>
<sequence>MKHLEQKIKIIKNQSIIADLALGFEPEIEVPHKWNLLDRYSQSGIHYVGLALAGEFTNFETAIRYISRHRTRIQSEPNKYIIVDKAEDILTAKKQKKLALGFWLQGSNPLANDINMVKTYYQLGIRYILLAYNTRNAIGDGVVEKIDGGLSQFGFKVIEEMNRVGMLIDLSHGGIKTSLEAIEASKDPVIFSHSNAYGVATHIRNLIDEQIIAVARKGGVVGVNGVALFLGAEKSSSKKFVDHIDYMTNLVGSSNHISLGLDLVYFHEILEMFYQKAGATTYPKGYLGSMDSFQPEKIDELIEELLKRGYSDSAIKNILGGNFFRVAKRVWK</sequence>
<name>A9KDY1_COXBN</name>
<evidence type="ECO:0000313" key="1">
    <source>
        <dbReference type="EMBL" id="ABS77858.1"/>
    </source>
</evidence>
<proteinExistence type="predicted"/>
<dbReference type="AlphaFoldDB" id="A9KDY1"/>
<dbReference type="PROSITE" id="PS51365">
    <property type="entry name" value="RENAL_DIPEPTIDASE_2"/>
    <property type="match status" value="1"/>
</dbReference>
<dbReference type="GO" id="GO:0006508">
    <property type="term" value="P:proteolysis"/>
    <property type="evidence" value="ECO:0007669"/>
    <property type="project" value="InterPro"/>
</dbReference>
<dbReference type="Pfam" id="PF01244">
    <property type="entry name" value="Peptidase_M19"/>
    <property type="match status" value="1"/>
</dbReference>
<dbReference type="RefSeq" id="WP_011996762.1">
    <property type="nucleotide sequence ID" value="NC_009727.1"/>
</dbReference>
<gene>
    <name evidence="1" type="ordered locus">CBUD_0814</name>
</gene>